<name>A0ABW2V420_9BACL</name>
<accession>A0ABW2V420</accession>
<dbReference type="PANTHER" id="PTHR11122:SF13">
    <property type="entry name" value="GLUCOSE-6-PHOSPHATE 1-EPIMERASE"/>
    <property type="match status" value="1"/>
</dbReference>
<dbReference type="Pfam" id="PF01263">
    <property type="entry name" value="Aldose_epim"/>
    <property type="match status" value="1"/>
</dbReference>
<evidence type="ECO:0000313" key="1">
    <source>
        <dbReference type="EMBL" id="MFC7750165.1"/>
    </source>
</evidence>
<dbReference type="SUPFAM" id="SSF74650">
    <property type="entry name" value="Galactose mutarotase-like"/>
    <property type="match status" value="1"/>
</dbReference>
<dbReference type="RefSeq" id="WP_138789699.1">
    <property type="nucleotide sequence ID" value="NZ_JBHTGQ010000020.1"/>
</dbReference>
<dbReference type="EMBL" id="JBHTGQ010000020">
    <property type="protein sequence ID" value="MFC7750165.1"/>
    <property type="molecule type" value="Genomic_DNA"/>
</dbReference>
<gene>
    <name evidence="1" type="ORF">ACFQWB_09515</name>
</gene>
<dbReference type="InterPro" id="IPR008183">
    <property type="entry name" value="Aldose_1/G6P_1-epimerase"/>
</dbReference>
<protein>
    <submittedName>
        <fullName evidence="1">Aldose epimerase</fullName>
    </submittedName>
</protein>
<proteinExistence type="predicted"/>
<dbReference type="PANTHER" id="PTHR11122">
    <property type="entry name" value="APOSPORY-ASSOCIATED PROTEIN C-RELATED"/>
    <property type="match status" value="1"/>
</dbReference>
<reference evidence="2" key="1">
    <citation type="journal article" date="2019" name="Int. J. Syst. Evol. Microbiol.">
        <title>The Global Catalogue of Microorganisms (GCM) 10K type strain sequencing project: providing services to taxonomists for standard genome sequencing and annotation.</title>
        <authorList>
            <consortium name="The Broad Institute Genomics Platform"/>
            <consortium name="The Broad Institute Genome Sequencing Center for Infectious Disease"/>
            <person name="Wu L."/>
            <person name="Ma J."/>
        </authorList>
    </citation>
    <scope>NUCLEOTIDE SEQUENCE [LARGE SCALE GENOMIC DNA]</scope>
    <source>
        <strain evidence="2">JCM 18657</strain>
    </source>
</reference>
<dbReference type="Gene3D" id="2.70.98.10">
    <property type="match status" value="1"/>
</dbReference>
<sequence>MTDYRIDTYTDRYVIYELTEASTSSSVRICPERGGIAIGCRLRGEELFYLDRGTFLDPQANIRGGNPVLFPISGQLRNGEYEWEGRTYRMRNHGVARVKPWRVTGRSTDGEAALELTLDSDAETLESYPFAFTLRFTYALKDGKLTIRQQYVNRSDRPMPMYPGFHPYFATEDKAIVYETDATRYLDYNDMTEKPVNGAIDLNGLVESVALLDPKTPEIAFPLSSGSRVRMTYSEHFNYVVLWSVQGKPFICVEPWMAMTGELNRGPELVMVAPNSALSAELAIERV</sequence>
<evidence type="ECO:0000313" key="2">
    <source>
        <dbReference type="Proteomes" id="UP001596528"/>
    </source>
</evidence>
<keyword evidence="2" id="KW-1185">Reference proteome</keyword>
<dbReference type="InterPro" id="IPR011013">
    <property type="entry name" value="Gal_mutarotase_sf_dom"/>
</dbReference>
<comment type="caution">
    <text evidence="1">The sequence shown here is derived from an EMBL/GenBank/DDBJ whole genome shotgun (WGS) entry which is preliminary data.</text>
</comment>
<dbReference type="InterPro" id="IPR014718">
    <property type="entry name" value="GH-type_carb-bd"/>
</dbReference>
<organism evidence="1 2">
    <name type="scientific">Paenibacillus thermoaerophilus</name>
    <dbReference type="NCBI Taxonomy" id="1215385"/>
    <lineage>
        <taxon>Bacteria</taxon>
        <taxon>Bacillati</taxon>
        <taxon>Bacillota</taxon>
        <taxon>Bacilli</taxon>
        <taxon>Bacillales</taxon>
        <taxon>Paenibacillaceae</taxon>
        <taxon>Paenibacillus</taxon>
    </lineage>
</organism>
<dbReference type="Proteomes" id="UP001596528">
    <property type="component" value="Unassembled WGS sequence"/>
</dbReference>